<accession>A0ABV0A324</accession>
<dbReference type="EMBL" id="JAQYXP010000004">
    <property type="protein sequence ID" value="MEN3237717.1"/>
    <property type="molecule type" value="Genomic_DNA"/>
</dbReference>
<name>A0ABV0A324_9HYPH</name>
<comment type="caution">
    <text evidence="1">The sequence shown here is derived from an EMBL/GenBank/DDBJ whole genome shotgun (WGS) entry which is preliminary data.</text>
</comment>
<keyword evidence="2" id="KW-1185">Reference proteome</keyword>
<reference evidence="1 2" key="1">
    <citation type="journal article" date="2023" name="PLoS ONE">
        <title>Complete genome assembly of Hawai'i environmental nontuberculous mycobacteria reveals unexpected co-isolation with methylobacteria.</title>
        <authorList>
            <person name="Hendrix J."/>
            <person name="Epperson L.E."/>
            <person name="Tong E.I."/>
            <person name="Chan Y.L."/>
            <person name="Hasan N.A."/>
            <person name="Dawrs S.N."/>
            <person name="Norton G.J."/>
            <person name="Virdi R."/>
            <person name="Crooks J.L."/>
            <person name="Chan E.D."/>
            <person name="Honda J.R."/>
            <person name="Strong M."/>
        </authorList>
    </citation>
    <scope>NUCLEOTIDE SEQUENCE [LARGE SCALE GENOMIC DNA]</scope>
    <source>
        <strain evidence="1 2">NJH_HI04-1</strain>
    </source>
</reference>
<dbReference type="Proteomes" id="UP001407347">
    <property type="component" value="Unassembled WGS sequence"/>
</dbReference>
<sequence length="89" mass="9126">MGDDLAFLAGGGVAACMIRERDWSGHPLGSPRTWPKELRTALSLVLNSPELSNGIGTGPLIGVQLGPLVARSATPLLSPAKRVGVAQPG</sequence>
<gene>
    <name evidence="1" type="ORF">PUR29_29925</name>
</gene>
<dbReference type="RefSeq" id="WP_346013383.1">
    <property type="nucleotide sequence ID" value="NZ_JAQYXP010000004.1"/>
</dbReference>
<organism evidence="1 2">
    <name type="scientific">Methylobacterium ajmalii</name>
    <dbReference type="NCBI Taxonomy" id="2738439"/>
    <lineage>
        <taxon>Bacteria</taxon>
        <taxon>Pseudomonadati</taxon>
        <taxon>Pseudomonadota</taxon>
        <taxon>Alphaproteobacteria</taxon>
        <taxon>Hyphomicrobiales</taxon>
        <taxon>Methylobacteriaceae</taxon>
        <taxon>Methylobacterium</taxon>
    </lineage>
</organism>
<evidence type="ECO:0000313" key="2">
    <source>
        <dbReference type="Proteomes" id="UP001407347"/>
    </source>
</evidence>
<protein>
    <submittedName>
        <fullName evidence="1">Uncharacterized protein</fullName>
    </submittedName>
</protein>
<evidence type="ECO:0000313" key="1">
    <source>
        <dbReference type="EMBL" id="MEN3237717.1"/>
    </source>
</evidence>
<proteinExistence type="predicted"/>